<sequence>MLGMAVWFPAGVAGIDNLVFPLLSFPLIWAILLFYAYLERRIAYVTTVFAILLVSHIALLTYHFMGTH</sequence>
<dbReference type="AlphaFoldDB" id="A0A545TVY6"/>
<gene>
    <name evidence="2" type="ORF">FKG94_08930</name>
</gene>
<dbReference type="Proteomes" id="UP000319732">
    <property type="component" value="Unassembled WGS sequence"/>
</dbReference>
<keyword evidence="1" id="KW-1133">Transmembrane helix</keyword>
<protein>
    <submittedName>
        <fullName evidence="2">Uncharacterized protein</fullName>
    </submittedName>
</protein>
<proteinExistence type="predicted"/>
<comment type="caution">
    <text evidence="2">The sequence shown here is derived from an EMBL/GenBank/DDBJ whole genome shotgun (WGS) entry which is preliminary data.</text>
</comment>
<organism evidence="2 3">
    <name type="scientific">Exilibacterium tricleocarpae</name>
    <dbReference type="NCBI Taxonomy" id="2591008"/>
    <lineage>
        <taxon>Bacteria</taxon>
        <taxon>Pseudomonadati</taxon>
        <taxon>Pseudomonadota</taxon>
        <taxon>Gammaproteobacteria</taxon>
        <taxon>Cellvibrionales</taxon>
        <taxon>Cellvibrionaceae</taxon>
        <taxon>Exilibacterium</taxon>
    </lineage>
</organism>
<dbReference type="OrthoDB" id="7474882at2"/>
<evidence type="ECO:0000256" key="1">
    <source>
        <dbReference type="SAM" id="Phobius"/>
    </source>
</evidence>
<feature type="transmembrane region" description="Helical" evidence="1">
    <location>
        <begin position="42"/>
        <end position="65"/>
    </location>
</feature>
<keyword evidence="3" id="KW-1185">Reference proteome</keyword>
<name>A0A545TVY6_9GAMM</name>
<evidence type="ECO:0000313" key="3">
    <source>
        <dbReference type="Proteomes" id="UP000319732"/>
    </source>
</evidence>
<keyword evidence="1" id="KW-0812">Transmembrane</keyword>
<keyword evidence="1" id="KW-0472">Membrane</keyword>
<reference evidence="2 3" key="1">
    <citation type="submission" date="2019-06" db="EMBL/GenBank/DDBJ databases">
        <title>Whole genome sequence for Cellvibrionaceae sp. R142.</title>
        <authorList>
            <person name="Wang G."/>
        </authorList>
    </citation>
    <scope>NUCLEOTIDE SEQUENCE [LARGE SCALE GENOMIC DNA]</scope>
    <source>
        <strain evidence="2 3">R142</strain>
    </source>
</reference>
<accession>A0A545TVY6</accession>
<dbReference type="EMBL" id="VHSG01000008">
    <property type="protein sequence ID" value="TQV81385.1"/>
    <property type="molecule type" value="Genomic_DNA"/>
</dbReference>
<feature type="transmembrane region" description="Helical" evidence="1">
    <location>
        <begin position="6"/>
        <end position="35"/>
    </location>
</feature>
<evidence type="ECO:0000313" key="2">
    <source>
        <dbReference type="EMBL" id="TQV81385.1"/>
    </source>
</evidence>